<dbReference type="EMBL" id="PEKT03000005">
    <property type="protein sequence ID" value="KAK8439137.1"/>
    <property type="molecule type" value="Genomic_DNA"/>
</dbReference>
<evidence type="ECO:0000256" key="11">
    <source>
        <dbReference type="SAM" id="Phobius"/>
    </source>
</evidence>
<evidence type="ECO:0000256" key="9">
    <source>
        <dbReference type="RuleBase" id="RU003945"/>
    </source>
</evidence>
<evidence type="ECO:0000259" key="12">
    <source>
        <dbReference type="Pfam" id="PF02096"/>
    </source>
</evidence>
<organism evidence="13 14">
    <name type="scientific">Candidozyma auris</name>
    <name type="common">Yeast</name>
    <name type="synonym">Candida auris</name>
    <dbReference type="NCBI Taxonomy" id="498019"/>
    <lineage>
        <taxon>Eukaryota</taxon>
        <taxon>Fungi</taxon>
        <taxon>Dikarya</taxon>
        <taxon>Ascomycota</taxon>
        <taxon>Saccharomycotina</taxon>
        <taxon>Pichiomycetes</taxon>
        <taxon>Metschnikowiaceae</taxon>
        <taxon>Candidozyma</taxon>
    </lineage>
</organism>
<feature type="transmembrane region" description="Helical" evidence="11">
    <location>
        <begin position="124"/>
        <end position="146"/>
    </location>
</feature>
<feature type="region of interest" description="Disordered" evidence="10">
    <location>
        <begin position="360"/>
        <end position="384"/>
    </location>
</feature>
<keyword evidence="4" id="KW-0999">Mitochondrion inner membrane</keyword>
<dbReference type="GO" id="GO:0005743">
    <property type="term" value="C:mitochondrial inner membrane"/>
    <property type="evidence" value="ECO:0007669"/>
    <property type="project" value="UniProtKB-SubCell"/>
</dbReference>
<evidence type="ECO:0000256" key="1">
    <source>
        <dbReference type="ARBA" id="ARBA00004448"/>
    </source>
</evidence>
<gene>
    <name evidence="13" type="ORF">B9J08_04688</name>
</gene>
<evidence type="ECO:0000256" key="4">
    <source>
        <dbReference type="ARBA" id="ARBA00022792"/>
    </source>
</evidence>
<feature type="domain" description="Membrane insertase YidC/Oxa/ALB C-terminal" evidence="12">
    <location>
        <begin position="126"/>
        <end position="314"/>
    </location>
</feature>
<evidence type="ECO:0000256" key="7">
    <source>
        <dbReference type="ARBA" id="ARBA00023128"/>
    </source>
</evidence>
<evidence type="ECO:0000313" key="13">
    <source>
        <dbReference type="EMBL" id="KAK8439137.1"/>
    </source>
</evidence>
<feature type="compositionally biased region" description="Basic and acidic residues" evidence="10">
    <location>
        <begin position="362"/>
        <end position="384"/>
    </location>
</feature>
<dbReference type="PANTHER" id="PTHR12428">
    <property type="entry name" value="OXA1"/>
    <property type="match status" value="1"/>
</dbReference>
<name>A0AAW0VAX1_CANAR</name>
<evidence type="ECO:0000256" key="6">
    <source>
        <dbReference type="ARBA" id="ARBA00022989"/>
    </source>
</evidence>
<evidence type="ECO:0000256" key="8">
    <source>
        <dbReference type="ARBA" id="ARBA00023136"/>
    </source>
</evidence>
<sequence length="384" mass="42999">MFRNLASKALPSRRALLFHLGLRSTARPGTFVSPMSSRLSMALPPVSVRFNSQSSATEVAKQIAESDVSSSASEIQNQLLSVNNAPELTSDTLGYLNSIGMAQGWGPTSLMETYFEYVHVYTGLPWWGTIVACTVLLRVVLLPLFVKAAVNNAKMAPIQPKLKQLMNDASTAESIFEKTNLMKERKDLMKEHGVSLGSSFLSFAQLPFAYGIFQGLRKMAAHPVDGFTTQGALWFTDLSQPDPYLGLQASSALLIVAFFRMGGDTGNAQVNPMFKKYIYVFPVIGFLMTMKLSSAVAIYLTFNTILSLLQGLFFRSKMFRNYYKLPDPPKVPQQQQPANFSEWFADFKKRQRELQQKNAENLNKKLEAERKIRSSSRDGFIKRH</sequence>
<comment type="subcellular location">
    <subcellularLocation>
        <location evidence="9">Membrane</location>
        <topology evidence="9">Multi-pass membrane protein</topology>
    </subcellularLocation>
    <subcellularLocation>
        <location evidence="1">Mitochondrion inner membrane</location>
        <topology evidence="1">Multi-pass membrane protein</topology>
    </subcellularLocation>
</comment>
<evidence type="ECO:0000256" key="5">
    <source>
        <dbReference type="ARBA" id="ARBA00022946"/>
    </source>
</evidence>
<evidence type="ECO:0000256" key="2">
    <source>
        <dbReference type="ARBA" id="ARBA00009877"/>
    </source>
</evidence>
<reference evidence="13 14" key="2">
    <citation type="journal article" date="2018" name="Nat. Commun.">
        <title>Genomic insights into multidrug-resistance, mating and virulence in Candida auris and related emerging species.</title>
        <authorList>
            <person name="Munoz J.F."/>
            <person name="Gade L."/>
            <person name="Chow N.A."/>
            <person name="Loparev V.N."/>
            <person name="Juieng P."/>
            <person name="Berkow E.L."/>
            <person name="Farrer R.A."/>
            <person name="Litvintseva A.P."/>
            <person name="Cuomo C.A."/>
        </authorList>
    </citation>
    <scope>GENOME REANNOTATION</scope>
    <source>
        <strain evidence="13 14">B8441</strain>
    </source>
</reference>
<evidence type="ECO:0000256" key="10">
    <source>
        <dbReference type="SAM" id="MobiDB-lite"/>
    </source>
</evidence>
<proteinExistence type="inferred from homology"/>
<keyword evidence="5" id="KW-0809">Transit peptide</keyword>
<evidence type="ECO:0000313" key="14">
    <source>
        <dbReference type="Proteomes" id="UP000230249"/>
    </source>
</evidence>
<keyword evidence="3 9" id="KW-0812">Transmembrane</keyword>
<dbReference type="NCBIfam" id="TIGR03592">
    <property type="entry name" value="yidC_oxa1_cterm"/>
    <property type="match status" value="1"/>
</dbReference>
<dbReference type="GO" id="GO:0032977">
    <property type="term" value="F:membrane insertase activity"/>
    <property type="evidence" value="ECO:0007669"/>
    <property type="project" value="InterPro"/>
</dbReference>
<reference evidence="13 14" key="1">
    <citation type="journal article" date="2017" name="Clin. Infect. Dis.">
        <title>Simultaneous emergence of multidrug-resistant Candida auris on 3 continents confirmed by whole-genome sequencing and epidemiological analyses.</title>
        <authorList>
            <person name="Lockhart S.R."/>
            <person name="Etienne K.A."/>
            <person name="Vallabhaneni S."/>
            <person name="Farooqi J."/>
            <person name="Chowdhary A."/>
            <person name="Govender N.P."/>
            <person name="Colombo A.L."/>
            <person name="Calvo B."/>
            <person name="Cuomo C.A."/>
            <person name="Desjardins C.A."/>
            <person name="Berkow E.L."/>
            <person name="Castanheira M."/>
            <person name="Magobo R.E."/>
            <person name="Jabeen K."/>
            <person name="Asghar R.J."/>
            <person name="Meis J.F."/>
            <person name="Jackson B."/>
            <person name="Chiller T."/>
            <person name="Litvintseva A.P."/>
        </authorList>
    </citation>
    <scope>NUCLEOTIDE SEQUENCE [LARGE SCALE GENOMIC DNA]</scope>
    <source>
        <strain evidence="13 14">B8441</strain>
    </source>
</reference>
<evidence type="ECO:0000256" key="3">
    <source>
        <dbReference type="ARBA" id="ARBA00022692"/>
    </source>
</evidence>
<dbReference type="PANTHER" id="PTHR12428:SF66">
    <property type="entry name" value="MITOCHONDRIAL INNER MEMBRANE PROTEIN OXA1L"/>
    <property type="match status" value="1"/>
</dbReference>
<accession>A0AAW0VAX1</accession>
<keyword evidence="6 11" id="KW-1133">Transmembrane helix</keyword>
<dbReference type="Proteomes" id="UP000230249">
    <property type="component" value="Unassembled WGS sequence"/>
</dbReference>
<comment type="similarity">
    <text evidence="2 9">Belongs to the OXA1/ALB3/YidC family.</text>
</comment>
<keyword evidence="14" id="KW-1185">Reference proteome</keyword>
<keyword evidence="7" id="KW-0496">Mitochondrion</keyword>
<dbReference type="Pfam" id="PF02096">
    <property type="entry name" value="60KD_IMP"/>
    <property type="match status" value="1"/>
</dbReference>
<dbReference type="InterPro" id="IPR028055">
    <property type="entry name" value="YidC/Oxa/ALB_C"/>
</dbReference>
<comment type="caution">
    <text evidence="13">The sequence shown here is derived from an EMBL/GenBank/DDBJ whole genome shotgun (WGS) entry which is preliminary data.</text>
</comment>
<keyword evidence="8 11" id="KW-0472">Membrane</keyword>
<feature type="transmembrane region" description="Helical" evidence="11">
    <location>
        <begin position="193"/>
        <end position="213"/>
    </location>
</feature>
<dbReference type="AlphaFoldDB" id="A0AAW0VAX1"/>
<dbReference type="GO" id="GO:0032979">
    <property type="term" value="P:protein insertion into mitochondrial inner membrane from matrix"/>
    <property type="evidence" value="ECO:0007669"/>
    <property type="project" value="TreeGrafter"/>
</dbReference>
<feature type="transmembrane region" description="Helical" evidence="11">
    <location>
        <begin position="296"/>
        <end position="314"/>
    </location>
</feature>
<dbReference type="InterPro" id="IPR001708">
    <property type="entry name" value="YidC/ALB3/OXA1/COX18"/>
</dbReference>
<dbReference type="CDD" id="cd20069">
    <property type="entry name" value="5TM_Oxa1-like"/>
    <property type="match status" value="1"/>
</dbReference>
<protein>
    <recommendedName>
        <fullName evidence="12">Membrane insertase YidC/Oxa/ALB C-terminal domain-containing protein</fullName>
    </recommendedName>
</protein>